<evidence type="ECO:0000256" key="3">
    <source>
        <dbReference type="ARBA" id="ARBA00023125"/>
    </source>
</evidence>
<dbReference type="GO" id="GO:0045881">
    <property type="term" value="P:positive regulation of sporulation resulting in formation of a cellular spore"/>
    <property type="evidence" value="ECO:0007669"/>
    <property type="project" value="TreeGrafter"/>
</dbReference>
<dbReference type="Pfam" id="PF02195">
    <property type="entry name" value="ParB_N"/>
    <property type="match status" value="1"/>
</dbReference>
<dbReference type="InterPro" id="IPR036086">
    <property type="entry name" value="ParB/Sulfiredoxin_sf"/>
</dbReference>
<proteinExistence type="inferred from homology"/>
<dbReference type="GO" id="GO:0003677">
    <property type="term" value="F:DNA binding"/>
    <property type="evidence" value="ECO:0007669"/>
    <property type="project" value="UniProtKB-KW"/>
</dbReference>
<dbReference type="EMBL" id="FNFY01000009">
    <property type="protein sequence ID" value="SDK76998.1"/>
    <property type="molecule type" value="Genomic_DNA"/>
</dbReference>
<dbReference type="InterPro" id="IPR004437">
    <property type="entry name" value="ParB/RepB/Spo0J"/>
</dbReference>
<feature type="domain" description="ParB-like N-terminal" evidence="4">
    <location>
        <begin position="26"/>
        <end position="116"/>
    </location>
</feature>
<evidence type="ECO:0000256" key="1">
    <source>
        <dbReference type="ARBA" id="ARBA00004453"/>
    </source>
</evidence>
<gene>
    <name evidence="5" type="ORF">SAMN05216216_10942</name>
</gene>
<dbReference type="RefSeq" id="WP_052255230.1">
    <property type="nucleotide sequence ID" value="NZ_FNFY01000009.1"/>
</dbReference>
<keyword evidence="3" id="KW-0238">DNA-binding</keyword>
<name>A0A1G9ELM9_9BACL</name>
<sequence length="271" mass="30930">MKKPFSKLFNLIDKSSEAKPDTESLQKLPLENIVPNRYQPRTVFNHERIRELGDSIQEHGLLQPITVRPIEEGMYEIIAGERRFRAMKLLNFEETEALVRYLTDQETAAVALIENIQRENLSSIEEARAYQKLLEMEDITQKDLALNLGKSQSFIANKLRLLKLSDSVIEALGSGEITERHARSLLSLEDSDQGEVLTDIKDKKLTVKDTEQLVKKCSDKSTEQINFNNEVSFVVNDLTSQVEKLKGKGHSLAFNSTDNEDYVEVSIKIYK</sequence>
<dbReference type="SUPFAM" id="SSF109709">
    <property type="entry name" value="KorB DNA-binding domain-like"/>
    <property type="match status" value="1"/>
</dbReference>
<dbReference type="STRING" id="576118.SAMN05216216_10942"/>
<comment type="subcellular location">
    <subcellularLocation>
        <location evidence="1">Cytoplasm</location>
        <location evidence="1">Nucleoid</location>
    </subcellularLocation>
</comment>
<dbReference type="InterPro" id="IPR003115">
    <property type="entry name" value="ParB_N"/>
</dbReference>
<evidence type="ECO:0000256" key="2">
    <source>
        <dbReference type="ARBA" id="ARBA00006295"/>
    </source>
</evidence>
<keyword evidence="6" id="KW-1185">Reference proteome</keyword>
<dbReference type="Pfam" id="PF17762">
    <property type="entry name" value="HTH_ParB"/>
    <property type="match status" value="1"/>
</dbReference>
<dbReference type="OrthoDB" id="9802051at2"/>
<dbReference type="GO" id="GO:0007059">
    <property type="term" value="P:chromosome segregation"/>
    <property type="evidence" value="ECO:0007669"/>
    <property type="project" value="TreeGrafter"/>
</dbReference>
<evidence type="ECO:0000313" key="6">
    <source>
        <dbReference type="Proteomes" id="UP000199008"/>
    </source>
</evidence>
<dbReference type="FunFam" id="1.10.10.2830:FF:000001">
    <property type="entry name" value="Chromosome partitioning protein ParB"/>
    <property type="match status" value="1"/>
</dbReference>
<dbReference type="AlphaFoldDB" id="A0A1G9ELM9"/>
<organism evidence="5 6">
    <name type="scientific">Lacicoccus qingdaonensis</name>
    <dbReference type="NCBI Taxonomy" id="576118"/>
    <lineage>
        <taxon>Bacteria</taxon>
        <taxon>Bacillati</taxon>
        <taxon>Bacillota</taxon>
        <taxon>Bacilli</taxon>
        <taxon>Bacillales</taxon>
        <taxon>Salinicoccaceae</taxon>
        <taxon>Lacicoccus</taxon>
    </lineage>
</organism>
<dbReference type="FunFam" id="3.90.1530.30:FF:000001">
    <property type="entry name" value="Chromosome partitioning protein ParB"/>
    <property type="match status" value="1"/>
</dbReference>
<protein>
    <submittedName>
        <fullName evidence="5">Effector of nucleoid occlusion Noc</fullName>
    </submittedName>
</protein>
<evidence type="ECO:0000313" key="5">
    <source>
        <dbReference type="EMBL" id="SDK76998.1"/>
    </source>
</evidence>
<accession>A0A1G9ELM9</accession>
<dbReference type="GO" id="GO:0009295">
    <property type="term" value="C:nucleoid"/>
    <property type="evidence" value="ECO:0007669"/>
    <property type="project" value="UniProtKB-SubCell"/>
</dbReference>
<dbReference type="InterPro" id="IPR041468">
    <property type="entry name" value="HTH_ParB/Spo0J"/>
</dbReference>
<dbReference type="NCBIfam" id="TIGR00180">
    <property type="entry name" value="parB_part"/>
    <property type="match status" value="1"/>
</dbReference>
<dbReference type="InterPro" id="IPR050336">
    <property type="entry name" value="Chromosome_partition/occlusion"/>
</dbReference>
<dbReference type="SUPFAM" id="SSF110849">
    <property type="entry name" value="ParB/Sulfiredoxin"/>
    <property type="match status" value="1"/>
</dbReference>
<dbReference type="PANTHER" id="PTHR33375:SF8">
    <property type="entry name" value="NUCLEOID OCCLUSION PROTEIN"/>
    <property type="match status" value="1"/>
</dbReference>
<comment type="similarity">
    <text evidence="2">Belongs to the ParB family.</text>
</comment>
<dbReference type="Gene3D" id="1.10.10.2830">
    <property type="match status" value="1"/>
</dbReference>
<dbReference type="GO" id="GO:0005694">
    <property type="term" value="C:chromosome"/>
    <property type="evidence" value="ECO:0007669"/>
    <property type="project" value="TreeGrafter"/>
</dbReference>
<dbReference type="CDD" id="cd16393">
    <property type="entry name" value="SPO0J_N"/>
    <property type="match status" value="1"/>
</dbReference>
<dbReference type="SMART" id="SM00470">
    <property type="entry name" value="ParB"/>
    <property type="match status" value="1"/>
</dbReference>
<dbReference type="Gene3D" id="3.90.1530.30">
    <property type="match status" value="1"/>
</dbReference>
<dbReference type="Proteomes" id="UP000199008">
    <property type="component" value="Unassembled WGS sequence"/>
</dbReference>
<evidence type="ECO:0000259" key="4">
    <source>
        <dbReference type="SMART" id="SM00470"/>
    </source>
</evidence>
<reference evidence="6" key="1">
    <citation type="submission" date="2016-10" db="EMBL/GenBank/DDBJ databases">
        <authorList>
            <person name="Varghese N."/>
            <person name="Submissions S."/>
        </authorList>
    </citation>
    <scope>NUCLEOTIDE SEQUENCE [LARGE SCALE GENOMIC DNA]</scope>
    <source>
        <strain evidence="6">CGMCC 1.8895</strain>
    </source>
</reference>
<dbReference type="PANTHER" id="PTHR33375">
    <property type="entry name" value="CHROMOSOME-PARTITIONING PROTEIN PARB-RELATED"/>
    <property type="match status" value="1"/>
</dbReference>